<dbReference type="Proteomes" id="UP000075462">
    <property type="component" value="Unassembled WGS sequence"/>
</dbReference>
<dbReference type="AlphaFoldDB" id="A0A149VDL8"/>
<dbReference type="PATRIC" id="fig|178900.7.peg.592"/>
<name>A0A149VDL8_9PROT</name>
<reference evidence="2 3" key="1">
    <citation type="submission" date="2015-06" db="EMBL/GenBank/DDBJ databases">
        <title>Improved classification and identification of acetic acid bacteria using matrix-assisted laser desorption/ionization time-of-flight mass spectrometry; Gluconobacter nephelii and Gluconobacter uchimurae are later heterotypic synonyms of Gluconobacter japonicus and Gluconobacter oxydans, respectively.</title>
        <authorList>
            <person name="Li L."/>
            <person name="Cleenwerck I."/>
            <person name="De Vuyst L."/>
            <person name="Vandamme P."/>
        </authorList>
    </citation>
    <scope>NUCLEOTIDE SEQUENCE [LARGE SCALE GENOMIC DNA]</scope>
    <source>
        <strain evidence="2 3">LMG 1545</strain>
    </source>
</reference>
<evidence type="ECO:0000313" key="3">
    <source>
        <dbReference type="Proteomes" id="UP000075462"/>
    </source>
</evidence>
<protein>
    <submittedName>
        <fullName evidence="2">Uncharacterized protein</fullName>
    </submittedName>
</protein>
<feature type="region of interest" description="Disordered" evidence="1">
    <location>
        <begin position="19"/>
        <end position="63"/>
    </location>
</feature>
<dbReference type="EMBL" id="LIAA01000015">
    <property type="protein sequence ID" value="KXV78226.1"/>
    <property type="molecule type" value="Genomic_DNA"/>
</dbReference>
<evidence type="ECO:0000313" key="2">
    <source>
        <dbReference type="EMBL" id="KXV78226.1"/>
    </source>
</evidence>
<organism evidence="2 3">
    <name type="scientific">Acetobacter cerevisiae</name>
    <dbReference type="NCBI Taxonomy" id="178900"/>
    <lineage>
        <taxon>Bacteria</taxon>
        <taxon>Pseudomonadati</taxon>
        <taxon>Pseudomonadota</taxon>
        <taxon>Alphaproteobacteria</taxon>
        <taxon>Acetobacterales</taxon>
        <taxon>Acetobacteraceae</taxon>
        <taxon>Acetobacter</taxon>
    </lineage>
</organism>
<comment type="caution">
    <text evidence="2">The sequence shown here is derived from an EMBL/GenBank/DDBJ whole genome shotgun (WGS) entry which is preliminary data.</text>
</comment>
<proteinExistence type="predicted"/>
<gene>
    <name evidence="2" type="ORF">AD954_04195</name>
</gene>
<evidence type="ECO:0000256" key="1">
    <source>
        <dbReference type="SAM" id="MobiDB-lite"/>
    </source>
</evidence>
<sequence>MCFQASLAQTPLAGGLCPDDPVPAPASGPPSLWANRAGPALRSAQTVSPIPSGLRHLKGSENA</sequence>
<accession>A0A149VDL8</accession>